<dbReference type="OrthoDB" id="7010686at2"/>
<keyword evidence="1" id="KW-0732">Signal</keyword>
<feature type="domain" description="PepSY" evidence="2">
    <location>
        <begin position="8"/>
        <end position="90"/>
    </location>
</feature>
<name>A0A0M4RI31_9PSED</name>
<evidence type="ECO:0000313" key="6">
    <source>
        <dbReference type="Proteomes" id="UP000186677"/>
    </source>
</evidence>
<keyword evidence="6" id="KW-1185">Reference proteome</keyword>
<sequence>MLKKTFAAAITAAVLLSSGAAMAAATPGPNWAFSKEAVEVLQGKNGYTVIKKIELENPAAGIWKAEGLKKIDGVEVEVETTFDHNGKVISEKKD</sequence>
<organism evidence="4 5">
    <name type="scientific">Pseudomonas versuta</name>
    <dbReference type="NCBI Taxonomy" id="1788301"/>
    <lineage>
        <taxon>Bacteria</taxon>
        <taxon>Pseudomonadati</taxon>
        <taxon>Pseudomonadota</taxon>
        <taxon>Gammaproteobacteria</taxon>
        <taxon>Pseudomonadales</taxon>
        <taxon>Pseudomonadaceae</taxon>
        <taxon>Pseudomonas</taxon>
    </lineage>
</organism>
<evidence type="ECO:0000256" key="1">
    <source>
        <dbReference type="SAM" id="SignalP"/>
    </source>
</evidence>
<accession>A0A1Q4KEU1</accession>
<dbReference type="InterPro" id="IPR025711">
    <property type="entry name" value="PepSY"/>
</dbReference>
<evidence type="ECO:0000313" key="3">
    <source>
        <dbReference type="EMBL" id="OKA19560.1"/>
    </source>
</evidence>
<dbReference type="Proteomes" id="UP000185990">
    <property type="component" value="Unassembled WGS sequence"/>
</dbReference>
<feature type="signal peptide" evidence="1">
    <location>
        <begin position="1"/>
        <end position="23"/>
    </location>
</feature>
<evidence type="ECO:0000259" key="2">
    <source>
        <dbReference type="Pfam" id="PF13670"/>
    </source>
</evidence>
<dbReference type="KEGG" id="ppsy:AOC04_13450"/>
<dbReference type="Pfam" id="PF13670">
    <property type="entry name" value="PepSY_2"/>
    <property type="match status" value="1"/>
</dbReference>
<dbReference type="AlphaFoldDB" id="A0A0M4RI31"/>
<feature type="chain" id="PRO_5005800937" description="PepSY domain-containing protein" evidence="1">
    <location>
        <begin position="24"/>
        <end position="94"/>
    </location>
</feature>
<comment type="caution">
    <text evidence="4">The sequence shown here is derived from an EMBL/GenBank/DDBJ whole genome shotgun (WGS) entry which is preliminary data.</text>
</comment>
<evidence type="ECO:0000313" key="5">
    <source>
        <dbReference type="Proteomes" id="UP000185990"/>
    </source>
</evidence>
<reference evidence="3 6" key="2">
    <citation type="submission" date="2016-11" db="EMBL/GenBank/DDBJ databases">
        <title>Draft genome of Pseudomonas versuta A4R1.5.</title>
        <authorList>
            <person name="See-Too W.-S."/>
        </authorList>
    </citation>
    <scope>NUCLEOTIDE SEQUENCE [LARGE SCALE GENOMIC DNA]</scope>
    <source>
        <strain evidence="3 6">A4R1.5</strain>
    </source>
</reference>
<gene>
    <name evidence="3" type="ORF">BOH73_15735</name>
    <name evidence="4" type="ORF">BOH74_12900</name>
</gene>
<dbReference type="EMBL" id="MPJC01000009">
    <property type="protein sequence ID" value="OKA19560.1"/>
    <property type="molecule type" value="Genomic_DNA"/>
</dbReference>
<proteinExistence type="predicted"/>
<reference evidence="4 5" key="1">
    <citation type="submission" date="2016-11" db="EMBL/GenBank/DDBJ databases">
        <title>Draft genome of Pseudomonas versuta A4R1.12.</title>
        <authorList>
            <person name="See-Too W.-S."/>
        </authorList>
    </citation>
    <scope>NUCLEOTIDE SEQUENCE [LARGE SCALE GENOMIC DNA]</scope>
    <source>
        <strain evidence="4 5">A4R1.12</strain>
    </source>
</reference>
<evidence type="ECO:0000313" key="4">
    <source>
        <dbReference type="EMBL" id="OKA24179.1"/>
    </source>
</evidence>
<dbReference type="RefSeq" id="WP_060694136.1">
    <property type="nucleotide sequence ID" value="NZ_CP012676.1"/>
</dbReference>
<dbReference type="Proteomes" id="UP000186677">
    <property type="component" value="Unassembled WGS sequence"/>
</dbReference>
<accession>A0A0M4RI31</accession>
<dbReference type="EMBL" id="MPJD01000018">
    <property type="protein sequence ID" value="OKA24179.1"/>
    <property type="molecule type" value="Genomic_DNA"/>
</dbReference>
<protein>
    <recommendedName>
        <fullName evidence="2">PepSY domain-containing protein</fullName>
    </recommendedName>
</protein>